<evidence type="ECO:0000256" key="1">
    <source>
        <dbReference type="SAM" id="MobiDB-lite"/>
    </source>
</evidence>
<organism evidence="3">
    <name type="scientific">Streptococcus salivarius</name>
    <dbReference type="NCBI Taxonomy" id="1304"/>
    <lineage>
        <taxon>Bacteria</taxon>
        <taxon>Bacillati</taxon>
        <taxon>Bacillota</taxon>
        <taxon>Bacilli</taxon>
        <taxon>Lactobacillales</taxon>
        <taxon>Streptococcaceae</taxon>
        <taxon>Streptococcus</taxon>
    </lineage>
</organism>
<feature type="region of interest" description="Disordered" evidence="1">
    <location>
        <begin position="94"/>
        <end position="124"/>
    </location>
</feature>
<evidence type="ECO:0000313" key="3">
    <source>
        <dbReference type="EMBL" id="NGG27344.1"/>
    </source>
</evidence>
<comment type="caution">
    <text evidence="3">The sequence shown here is derived from an EMBL/GenBank/DDBJ whole genome shotgun (WGS) entry which is preliminary data.</text>
</comment>
<name>A0A6G4N9L5_STRSL</name>
<feature type="region of interest" description="Disordered" evidence="1">
    <location>
        <begin position="314"/>
        <end position="371"/>
    </location>
</feature>
<accession>A0A6G4N9L5</accession>
<feature type="compositionally biased region" description="Polar residues" evidence="1">
    <location>
        <begin position="107"/>
        <end position="124"/>
    </location>
</feature>
<keyword evidence="2" id="KW-0732">Signal</keyword>
<protein>
    <recommendedName>
        <fullName evidence="4">MucBP domain protein</fullName>
    </recommendedName>
</protein>
<gene>
    <name evidence="3" type="ORF">G5S97_02120</name>
</gene>
<feature type="signal peptide" evidence="2">
    <location>
        <begin position="1"/>
        <end position="28"/>
    </location>
</feature>
<feature type="chain" id="PRO_5026162126" description="MucBP domain protein" evidence="2">
    <location>
        <begin position="29"/>
        <end position="385"/>
    </location>
</feature>
<proteinExistence type="predicted"/>
<sequence>MNMNKKLHATIGLSAAILALGLSSSALADEQELPVSLPATEALDNTSFENLVVENIPASAVDVNLTSESVSTTTTANPATEVNSASTAILSEEVTTPASTPTPAVENTTPVSLEESSPVVNTPTVDERVSEVRIHHIRRTTEASYSQFSSQKDVLYATIKAPAFTEYDTAAFAPATVTDENGKTWYFAKYDDIVLNNKSNYGAPKKGIASSPIIDVTYFYDDVDLAPTVAQQARFVDDKGQEIAPIKVNMVRRDIDLAYYAYFPTAPETIQANGKTYKLQSTDDQEIKSHKIRISNTVTITYIYKEVTEGTAEKPVTPVTPTSAKKLRLPKGNNGVKTRIPVNYKHQTNSSNQGTTKLPLPKGNNGVKTRVPAKKNTPILAVDYL</sequence>
<dbReference type="EMBL" id="JAAJBE010000003">
    <property type="protein sequence ID" value="NGG27344.1"/>
    <property type="molecule type" value="Genomic_DNA"/>
</dbReference>
<dbReference type="RefSeq" id="WP_049528058.1">
    <property type="nucleotide sequence ID" value="NZ_CABFMJ010000001.1"/>
</dbReference>
<reference evidence="3" key="1">
    <citation type="submission" date="2020-02" db="EMBL/GenBank/DDBJ databases">
        <title>Antibiotic resistance/susceptibility profiles of lactic acid-producing cocci isolated from the human vagina, and analysis of the genetic basis of atypical resistances.</title>
        <authorList>
            <person name="Sirichoat A."/>
            <person name="Florez A.B."/>
            <person name="Vazquez L."/>
            <person name="Buppasiri P."/>
            <person name="Panya M."/>
            <person name="Lulitanond V."/>
            <person name="Mayo B."/>
        </authorList>
    </citation>
    <scope>NUCLEOTIDE SEQUENCE</scope>
    <source>
        <strain evidence="3">VA08-2AN</strain>
    </source>
</reference>
<feature type="compositionally biased region" description="Polar residues" evidence="1">
    <location>
        <begin position="345"/>
        <end position="356"/>
    </location>
</feature>
<evidence type="ECO:0008006" key="4">
    <source>
        <dbReference type="Google" id="ProtNLM"/>
    </source>
</evidence>
<feature type="compositionally biased region" description="Low complexity" evidence="1">
    <location>
        <begin position="94"/>
        <end position="106"/>
    </location>
</feature>
<dbReference type="AlphaFoldDB" id="A0A6G4N9L5"/>
<evidence type="ECO:0000256" key="2">
    <source>
        <dbReference type="SAM" id="SignalP"/>
    </source>
</evidence>